<evidence type="ECO:0000313" key="3">
    <source>
        <dbReference type="Proteomes" id="UP000789405"/>
    </source>
</evidence>
<feature type="non-terminal residue" evidence="2">
    <location>
        <position position="106"/>
    </location>
</feature>
<evidence type="ECO:0000313" key="2">
    <source>
        <dbReference type="EMBL" id="CAG8818358.1"/>
    </source>
</evidence>
<dbReference type="Proteomes" id="UP000789405">
    <property type="component" value="Unassembled WGS sequence"/>
</dbReference>
<comment type="caution">
    <text evidence="2">The sequence shown here is derived from an EMBL/GenBank/DDBJ whole genome shotgun (WGS) entry which is preliminary data.</text>
</comment>
<dbReference type="EMBL" id="CAJVPY010056450">
    <property type="protein sequence ID" value="CAG8818358.1"/>
    <property type="molecule type" value="Genomic_DNA"/>
</dbReference>
<dbReference type="AlphaFoldDB" id="A0A9N9P9H1"/>
<evidence type="ECO:0000256" key="1">
    <source>
        <dbReference type="SAM" id="Coils"/>
    </source>
</evidence>
<keyword evidence="3" id="KW-1185">Reference proteome</keyword>
<accession>A0A9N9P9H1</accession>
<keyword evidence="1" id="KW-0175">Coiled coil</keyword>
<reference evidence="2" key="1">
    <citation type="submission" date="2021-06" db="EMBL/GenBank/DDBJ databases">
        <authorList>
            <person name="Kallberg Y."/>
            <person name="Tangrot J."/>
            <person name="Rosling A."/>
        </authorList>
    </citation>
    <scope>NUCLEOTIDE SEQUENCE</scope>
    <source>
        <strain evidence="2">MA453B</strain>
    </source>
</reference>
<sequence>NTNLRLKNDALGTEIVNLKSKNAVLQEAHLNLLSKHATLESEHVYLKLLFRAPKIQTDLTLKYSVLQKELAKLQHEKVKNEEEIKRLKIEINETIATRNQVEERKA</sequence>
<dbReference type="OrthoDB" id="2447322at2759"/>
<name>A0A9N9P9H1_9GLOM</name>
<gene>
    <name evidence="2" type="ORF">DERYTH_LOCUS26610</name>
</gene>
<protein>
    <submittedName>
        <fullName evidence="2">8363_t:CDS:1</fullName>
    </submittedName>
</protein>
<feature type="coiled-coil region" evidence="1">
    <location>
        <begin position="56"/>
        <end position="104"/>
    </location>
</feature>
<organism evidence="2 3">
    <name type="scientific">Dentiscutata erythropus</name>
    <dbReference type="NCBI Taxonomy" id="1348616"/>
    <lineage>
        <taxon>Eukaryota</taxon>
        <taxon>Fungi</taxon>
        <taxon>Fungi incertae sedis</taxon>
        <taxon>Mucoromycota</taxon>
        <taxon>Glomeromycotina</taxon>
        <taxon>Glomeromycetes</taxon>
        <taxon>Diversisporales</taxon>
        <taxon>Gigasporaceae</taxon>
        <taxon>Dentiscutata</taxon>
    </lineage>
</organism>
<proteinExistence type="predicted"/>